<dbReference type="PROSITE" id="PS51257">
    <property type="entry name" value="PROKAR_LIPOPROTEIN"/>
    <property type="match status" value="1"/>
</dbReference>
<feature type="domain" description="PpiC" evidence="8">
    <location>
        <begin position="180"/>
        <end position="281"/>
    </location>
</feature>
<dbReference type="PANTHER" id="PTHR47245">
    <property type="entry name" value="PEPTIDYLPROLYL ISOMERASE"/>
    <property type="match status" value="1"/>
</dbReference>
<evidence type="ECO:0000256" key="7">
    <source>
        <dbReference type="SAM" id="SignalP"/>
    </source>
</evidence>
<dbReference type="PANTHER" id="PTHR47245:SF1">
    <property type="entry name" value="FOLDASE PROTEIN PRSA"/>
    <property type="match status" value="1"/>
</dbReference>
<name>A0ABX8JGZ6_9BACT</name>
<feature type="signal peptide" evidence="7">
    <location>
        <begin position="1"/>
        <end position="24"/>
    </location>
</feature>
<dbReference type="Pfam" id="PF13624">
    <property type="entry name" value="SurA_N_3"/>
    <property type="match status" value="1"/>
</dbReference>
<evidence type="ECO:0000256" key="2">
    <source>
        <dbReference type="ARBA" id="ARBA00013194"/>
    </source>
</evidence>
<dbReference type="GO" id="GO:0003755">
    <property type="term" value="F:peptidyl-prolyl cis-trans isomerase activity"/>
    <property type="evidence" value="ECO:0007669"/>
    <property type="project" value="UniProtKB-EC"/>
</dbReference>
<dbReference type="EMBL" id="CP076724">
    <property type="protein sequence ID" value="QWV96406.1"/>
    <property type="molecule type" value="Genomic_DNA"/>
</dbReference>
<accession>A0ABX8JGZ6</accession>
<reference evidence="9 10" key="1">
    <citation type="submission" date="2021-06" db="EMBL/GenBank/DDBJ databases">
        <title>Gemonas diversity in paddy soil.</title>
        <authorList>
            <person name="Liu G."/>
        </authorList>
    </citation>
    <scope>NUCLEOTIDE SEQUENCE [LARGE SCALE GENOMIC DNA]</scope>
    <source>
        <strain evidence="9 10">RG29</strain>
    </source>
</reference>
<keyword evidence="10" id="KW-1185">Reference proteome</keyword>
<proteinExistence type="predicted"/>
<keyword evidence="3 7" id="KW-0732">Signal</keyword>
<evidence type="ECO:0000256" key="1">
    <source>
        <dbReference type="ARBA" id="ARBA00000971"/>
    </source>
</evidence>
<gene>
    <name evidence="9" type="ORF">KP005_13625</name>
</gene>
<protein>
    <recommendedName>
        <fullName evidence="2">peptidylprolyl isomerase</fullName>
        <ecNumber evidence="2">5.2.1.8</ecNumber>
    </recommendedName>
</protein>
<sequence length="326" mass="35864">MSPLKKLASAACATLILFSTSACSATAGKAEKKGEPVVKVNGVAITKPEVDRALKVLLAQSGVTQQLPPDQMKKALDQVLIQLTSAELLYQEASQSAPKDLDKLVEEKYAQNRAKYPSDAEYDKALQSMNMTTQEVKDAMRHEIVVTGYIEKEVAPKVAVTDAEVKKFYDDNQDKYFKKGERIKASHILVGVDQKAAPQLKRQAKEKAETLLKRVKGGEDFAEVAKKESTCPSAARGGDLGVIGKGQVSTLFDKAAFAMKKGEMSGVVESEMGYHIIKVNDRIAPGTEKFEEVKEKIAQYLKQDHLRRAVAECVDRMRSKSKIEKL</sequence>
<dbReference type="InterPro" id="IPR050245">
    <property type="entry name" value="PrsA_foldase"/>
</dbReference>
<dbReference type="InterPro" id="IPR023058">
    <property type="entry name" value="PPIase_PpiC_CS"/>
</dbReference>
<dbReference type="PROSITE" id="PS50198">
    <property type="entry name" value="PPIC_PPIASE_2"/>
    <property type="match status" value="1"/>
</dbReference>
<keyword evidence="5 6" id="KW-0413">Isomerase</keyword>
<dbReference type="InterPro" id="IPR000297">
    <property type="entry name" value="PPIase_PpiC"/>
</dbReference>
<organism evidence="9 10">
    <name type="scientific">Geomonas diazotrophica</name>
    <dbReference type="NCBI Taxonomy" id="2843197"/>
    <lineage>
        <taxon>Bacteria</taxon>
        <taxon>Pseudomonadati</taxon>
        <taxon>Thermodesulfobacteriota</taxon>
        <taxon>Desulfuromonadia</taxon>
        <taxon>Geobacterales</taxon>
        <taxon>Geobacteraceae</taxon>
        <taxon>Geomonas</taxon>
    </lineage>
</organism>
<evidence type="ECO:0000256" key="3">
    <source>
        <dbReference type="ARBA" id="ARBA00022729"/>
    </source>
</evidence>
<comment type="catalytic activity">
    <reaction evidence="1">
        <text>[protein]-peptidylproline (omega=180) = [protein]-peptidylproline (omega=0)</text>
        <dbReference type="Rhea" id="RHEA:16237"/>
        <dbReference type="Rhea" id="RHEA-COMP:10747"/>
        <dbReference type="Rhea" id="RHEA-COMP:10748"/>
        <dbReference type="ChEBI" id="CHEBI:83833"/>
        <dbReference type="ChEBI" id="CHEBI:83834"/>
        <dbReference type="EC" id="5.2.1.8"/>
    </reaction>
</comment>
<dbReference type="EC" id="5.2.1.8" evidence="2"/>
<evidence type="ECO:0000313" key="9">
    <source>
        <dbReference type="EMBL" id="QWV96406.1"/>
    </source>
</evidence>
<evidence type="ECO:0000259" key="8">
    <source>
        <dbReference type="PROSITE" id="PS50198"/>
    </source>
</evidence>
<evidence type="ECO:0000256" key="5">
    <source>
        <dbReference type="ARBA" id="ARBA00023235"/>
    </source>
</evidence>
<dbReference type="Pfam" id="PF00639">
    <property type="entry name" value="Rotamase"/>
    <property type="match status" value="1"/>
</dbReference>
<keyword evidence="4 6" id="KW-0697">Rotamase</keyword>
<dbReference type="PROSITE" id="PS01096">
    <property type="entry name" value="PPIC_PPIASE_1"/>
    <property type="match status" value="1"/>
</dbReference>
<evidence type="ECO:0000256" key="4">
    <source>
        <dbReference type="ARBA" id="ARBA00023110"/>
    </source>
</evidence>
<feature type="chain" id="PRO_5045895010" description="peptidylprolyl isomerase" evidence="7">
    <location>
        <begin position="25"/>
        <end position="326"/>
    </location>
</feature>
<evidence type="ECO:0000313" key="10">
    <source>
        <dbReference type="Proteomes" id="UP000683493"/>
    </source>
</evidence>
<dbReference type="Proteomes" id="UP000683493">
    <property type="component" value="Chromosome"/>
</dbReference>
<evidence type="ECO:0000256" key="6">
    <source>
        <dbReference type="PROSITE-ProRule" id="PRU00278"/>
    </source>
</evidence>